<dbReference type="InterPro" id="IPR000014">
    <property type="entry name" value="PAS"/>
</dbReference>
<organism evidence="2 3">
    <name type="scientific">Candidatus Kutchimonas denitrificans</name>
    <dbReference type="NCBI Taxonomy" id="3056748"/>
    <lineage>
        <taxon>Bacteria</taxon>
        <taxon>Pseudomonadati</taxon>
        <taxon>Gemmatimonadota</taxon>
        <taxon>Gemmatimonadia</taxon>
        <taxon>Candidatus Palauibacterales</taxon>
        <taxon>Candidatus Palauibacteraceae</taxon>
        <taxon>Candidatus Kutchimonas</taxon>
    </lineage>
</organism>
<name>A0AAE4ZAA6_9BACT</name>
<comment type="caution">
    <text evidence="2">The sequence shown here is derived from an EMBL/GenBank/DDBJ whole genome shotgun (WGS) entry which is preliminary data.</text>
</comment>
<dbReference type="AlphaFoldDB" id="A0AAE4ZAA6"/>
<evidence type="ECO:0000313" key="2">
    <source>
        <dbReference type="EMBL" id="NIR76493.1"/>
    </source>
</evidence>
<evidence type="ECO:0000259" key="1">
    <source>
        <dbReference type="PROSITE" id="PS50112"/>
    </source>
</evidence>
<dbReference type="PROSITE" id="PS50112">
    <property type="entry name" value="PAS"/>
    <property type="match status" value="1"/>
</dbReference>
<reference evidence="2 3" key="1">
    <citation type="submission" date="2020-01" db="EMBL/GenBank/DDBJ databases">
        <title>Genomes assembled from Gulf of Kutch pelagic sediment metagenomes.</title>
        <authorList>
            <person name="Chandrashekar M."/>
            <person name="Mahajan M.S."/>
            <person name="Dave K.J."/>
            <person name="Vatsa P."/>
            <person name="Nathani N.M."/>
        </authorList>
    </citation>
    <scope>NUCLEOTIDE SEQUENCE [LARGE SCALE GENOMIC DNA]</scope>
    <source>
        <strain evidence="2">KS3-K002</strain>
    </source>
</reference>
<gene>
    <name evidence="2" type="ORF">GWO12_15535</name>
</gene>
<proteinExistence type="predicted"/>
<sequence length="107" mass="12776">MADEHAVDPKKLRQDLINLADAIIRLDEEGTLLEATPELIRIFGDLRSALFEYEVRFTGQFFDEDDDEELPEVLEAQRIVNEYARQIEEDERGWWRRWSVEFEEDDD</sequence>
<feature type="domain" description="PAS" evidence="1">
    <location>
        <begin position="8"/>
        <end position="83"/>
    </location>
</feature>
<evidence type="ECO:0000313" key="3">
    <source>
        <dbReference type="Proteomes" id="UP000702544"/>
    </source>
</evidence>
<dbReference type="EMBL" id="JAACAK010000130">
    <property type="protein sequence ID" value="NIR76493.1"/>
    <property type="molecule type" value="Genomic_DNA"/>
</dbReference>
<accession>A0AAE4ZAA6</accession>
<protein>
    <recommendedName>
        <fullName evidence="1">PAS domain-containing protein</fullName>
    </recommendedName>
</protein>
<dbReference type="Proteomes" id="UP000702544">
    <property type="component" value="Unassembled WGS sequence"/>
</dbReference>